<keyword evidence="6 7" id="KW-0961">Cell wall biogenesis/degradation</keyword>
<dbReference type="InterPro" id="IPR005490">
    <property type="entry name" value="LD_TPept_cat_dom"/>
</dbReference>
<dbReference type="InterPro" id="IPR036365">
    <property type="entry name" value="PGBD-like_sf"/>
</dbReference>
<dbReference type="InterPro" id="IPR002477">
    <property type="entry name" value="Peptidoglycan-bd-like"/>
</dbReference>
<dbReference type="SUPFAM" id="SSF141523">
    <property type="entry name" value="L,D-transpeptidase catalytic domain-like"/>
    <property type="match status" value="1"/>
</dbReference>
<feature type="signal peptide" evidence="8">
    <location>
        <begin position="1"/>
        <end position="28"/>
    </location>
</feature>
<dbReference type="InterPro" id="IPR038063">
    <property type="entry name" value="Transpep_catalytic_dom"/>
</dbReference>
<dbReference type="Pfam" id="PF03734">
    <property type="entry name" value="YkuD"/>
    <property type="match status" value="1"/>
</dbReference>
<dbReference type="InterPro" id="IPR045380">
    <property type="entry name" value="LD_TPept_scaffold_dom"/>
</dbReference>
<evidence type="ECO:0000256" key="2">
    <source>
        <dbReference type="ARBA" id="ARBA00005992"/>
    </source>
</evidence>
<dbReference type="GO" id="GO:0004180">
    <property type="term" value="F:carboxypeptidase activity"/>
    <property type="evidence" value="ECO:0007669"/>
    <property type="project" value="UniProtKB-ARBA"/>
</dbReference>
<accession>A0A7W7K1C2</accession>
<dbReference type="Pfam" id="PF20142">
    <property type="entry name" value="Scaffold"/>
    <property type="match status" value="1"/>
</dbReference>
<organism evidence="10 11">
    <name type="scientific">Sphingomonas kyeonggiensis</name>
    <dbReference type="NCBI Taxonomy" id="1268553"/>
    <lineage>
        <taxon>Bacteria</taxon>
        <taxon>Pseudomonadati</taxon>
        <taxon>Pseudomonadota</taxon>
        <taxon>Alphaproteobacteria</taxon>
        <taxon>Sphingomonadales</taxon>
        <taxon>Sphingomonadaceae</taxon>
        <taxon>Sphingomonas</taxon>
    </lineage>
</organism>
<dbReference type="AlphaFoldDB" id="A0A7W7K1C2"/>
<dbReference type="InterPro" id="IPR052905">
    <property type="entry name" value="LD-transpeptidase_YkuD-like"/>
</dbReference>
<dbReference type="SUPFAM" id="SSF47090">
    <property type="entry name" value="PGBD-like"/>
    <property type="match status" value="1"/>
</dbReference>
<dbReference type="Gene3D" id="2.40.440.10">
    <property type="entry name" value="L,D-transpeptidase catalytic domain-like"/>
    <property type="match status" value="1"/>
</dbReference>
<dbReference type="GO" id="GO:0016740">
    <property type="term" value="F:transferase activity"/>
    <property type="evidence" value="ECO:0007669"/>
    <property type="project" value="UniProtKB-KW"/>
</dbReference>
<feature type="chain" id="PRO_5031256562" evidence="8">
    <location>
        <begin position="29"/>
        <end position="500"/>
    </location>
</feature>
<evidence type="ECO:0000313" key="10">
    <source>
        <dbReference type="EMBL" id="MBB4838590.1"/>
    </source>
</evidence>
<gene>
    <name evidence="10" type="ORF">HNP52_001659</name>
</gene>
<evidence type="ECO:0000256" key="6">
    <source>
        <dbReference type="ARBA" id="ARBA00023316"/>
    </source>
</evidence>
<comment type="caution">
    <text evidence="10">The sequence shown here is derived from an EMBL/GenBank/DDBJ whole genome shotgun (WGS) entry which is preliminary data.</text>
</comment>
<proteinExistence type="inferred from homology"/>
<dbReference type="PANTHER" id="PTHR41533:SF2">
    <property type="entry name" value="BLR7131 PROTEIN"/>
    <property type="match status" value="1"/>
</dbReference>
<feature type="active site" description="Proton donor/acceptor" evidence="7">
    <location>
        <position position="388"/>
    </location>
</feature>
<keyword evidence="11" id="KW-1185">Reference proteome</keyword>
<feature type="domain" description="L,D-TPase catalytic" evidence="9">
    <location>
        <begin position="277"/>
        <end position="445"/>
    </location>
</feature>
<dbReference type="UniPathway" id="UPA00219"/>
<keyword evidence="4 7" id="KW-0133">Cell shape</keyword>
<dbReference type="EMBL" id="JACHLN010000002">
    <property type="protein sequence ID" value="MBB4838590.1"/>
    <property type="molecule type" value="Genomic_DNA"/>
</dbReference>
<reference evidence="10 11" key="1">
    <citation type="submission" date="2020-08" db="EMBL/GenBank/DDBJ databases">
        <title>Functional genomics of gut bacteria from endangered species of beetles.</title>
        <authorList>
            <person name="Carlos-Shanley C."/>
        </authorList>
    </citation>
    <scope>NUCLEOTIDE SEQUENCE [LARGE SCALE GENOMIC DNA]</scope>
    <source>
        <strain evidence="10 11">S00224</strain>
    </source>
</reference>
<evidence type="ECO:0000256" key="7">
    <source>
        <dbReference type="PROSITE-ProRule" id="PRU01373"/>
    </source>
</evidence>
<keyword evidence="5 7" id="KW-0573">Peptidoglycan synthesis</keyword>
<evidence type="ECO:0000256" key="4">
    <source>
        <dbReference type="ARBA" id="ARBA00022960"/>
    </source>
</evidence>
<evidence type="ECO:0000256" key="1">
    <source>
        <dbReference type="ARBA" id="ARBA00004752"/>
    </source>
</evidence>
<evidence type="ECO:0000259" key="9">
    <source>
        <dbReference type="PROSITE" id="PS52029"/>
    </source>
</evidence>
<dbReference type="Proteomes" id="UP000575241">
    <property type="component" value="Unassembled WGS sequence"/>
</dbReference>
<name>A0A7W7K1C2_9SPHN</name>
<keyword evidence="3" id="KW-0808">Transferase</keyword>
<evidence type="ECO:0000313" key="11">
    <source>
        <dbReference type="Proteomes" id="UP000575241"/>
    </source>
</evidence>
<dbReference type="InterPro" id="IPR036366">
    <property type="entry name" value="PGBDSf"/>
</dbReference>
<dbReference type="GO" id="GO:0008360">
    <property type="term" value="P:regulation of cell shape"/>
    <property type="evidence" value="ECO:0007669"/>
    <property type="project" value="UniProtKB-UniRule"/>
</dbReference>
<evidence type="ECO:0000256" key="8">
    <source>
        <dbReference type="SAM" id="SignalP"/>
    </source>
</evidence>
<dbReference type="PANTHER" id="PTHR41533">
    <property type="entry name" value="L,D-TRANSPEPTIDASE HI_1667-RELATED"/>
    <property type="match status" value="1"/>
</dbReference>
<dbReference type="GO" id="GO:0071555">
    <property type="term" value="P:cell wall organization"/>
    <property type="evidence" value="ECO:0007669"/>
    <property type="project" value="UniProtKB-UniRule"/>
</dbReference>
<feature type="active site" description="Nucleophile" evidence="7">
    <location>
        <position position="407"/>
    </location>
</feature>
<evidence type="ECO:0000256" key="5">
    <source>
        <dbReference type="ARBA" id="ARBA00022984"/>
    </source>
</evidence>
<dbReference type="Gene3D" id="1.10.101.10">
    <property type="entry name" value="PGBD-like superfamily/PGBD"/>
    <property type="match status" value="1"/>
</dbReference>
<dbReference type="CDD" id="cd16913">
    <property type="entry name" value="YkuD_like"/>
    <property type="match status" value="1"/>
</dbReference>
<sequence length="500" mass="53697">MTKVFSGRVARRAAWTAVLAGIAAPVVAQQVAPAPQTNPSQTLPVVPVPPFVPNAPVVLPVLSPAQAAELAPVLTEAGFAQGLRRAGDPTPSFKDNQALVRAALDYARAVHSGRLAEADFDPNWGLRPTAYDPLPAFAEAVKQNRVGAWLRDLPPPWAGYDALQAGLATYRQIVAKGGWQKLAAGPDLAVGASGARVAALRKRLSVEDSQVTATGDKFDADLKEAVVRAQRRYGLNPTGVVSSGTLAALNVPAEDRVGQIMANMERWRWLPSELPAKRIQVNIAAAVLTVFEGDSPIASMKAVTGRPGNETPMLQSKIHSIVLNPPWNVPTGIAQKELWPKGEAALKAQGYKIIGTGANRRLQQQPGPKSALGRYKFDFPNNYAVYLHDTPSQSTFASFSRLASHGCVRLEKPGPLAQLLLRNDPNWQPEQINAALAKGDTLRVSLQDQDQVSVYLLYWTAFANANGTMNFRGDPYGWDKDLAAKIEKRSAITAAAVSAR</sequence>
<comment type="similarity">
    <text evidence="2">Belongs to the YkuD family.</text>
</comment>
<comment type="pathway">
    <text evidence="1 7">Cell wall biogenesis; peptidoglycan biosynthesis.</text>
</comment>
<dbReference type="Pfam" id="PF01471">
    <property type="entry name" value="PG_binding_1"/>
    <property type="match status" value="1"/>
</dbReference>
<protein>
    <submittedName>
        <fullName evidence="10">Murein L,D-transpeptidase YcbB/YkuD</fullName>
    </submittedName>
</protein>
<keyword evidence="8" id="KW-0732">Signal</keyword>
<dbReference type="GO" id="GO:0009252">
    <property type="term" value="P:peptidoglycan biosynthetic process"/>
    <property type="evidence" value="ECO:0007669"/>
    <property type="project" value="UniProtKB-UniPathway"/>
</dbReference>
<dbReference type="PROSITE" id="PS52029">
    <property type="entry name" value="LD_TPASE"/>
    <property type="match status" value="1"/>
</dbReference>
<evidence type="ECO:0000256" key="3">
    <source>
        <dbReference type="ARBA" id="ARBA00022679"/>
    </source>
</evidence>